<proteinExistence type="predicted"/>
<dbReference type="Proteomes" id="UP001057402">
    <property type="component" value="Chromosome 3"/>
</dbReference>
<comment type="caution">
    <text evidence="1">The sequence shown here is derived from an EMBL/GenBank/DDBJ whole genome shotgun (WGS) entry which is preliminary data.</text>
</comment>
<reference evidence="2" key="1">
    <citation type="journal article" date="2023" name="Front. Plant Sci.">
        <title>Chromosomal-level genome assembly of Melastoma candidum provides insights into trichome evolution.</title>
        <authorList>
            <person name="Zhong Y."/>
            <person name="Wu W."/>
            <person name="Sun C."/>
            <person name="Zou P."/>
            <person name="Liu Y."/>
            <person name="Dai S."/>
            <person name="Zhou R."/>
        </authorList>
    </citation>
    <scope>NUCLEOTIDE SEQUENCE [LARGE SCALE GENOMIC DNA]</scope>
</reference>
<organism evidence="1 2">
    <name type="scientific">Melastoma candidum</name>
    <dbReference type="NCBI Taxonomy" id="119954"/>
    <lineage>
        <taxon>Eukaryota</taxon>
        <taxon>Viridiplantae</taxon>
        <taxon>Streptophyta</taxon>
        <taxon>Embryophyta</taxon>
        <taxon>Tracheophyta</taxon>
        <taxon>Spermatophyta</taxon>
        <taxon>Magnoliopsida</taxon>
        <taxon>eudicotyledons</taxon>
        <taxon>Gunneridae</taxon>
        <taxon>Pentapetalae</taxon>
        <taxon>rosids</taxon>
        <taxon>malvids</taxon>
        <taxon>Myrtales</taxon>
        <taxon>Melastomataceae</taxon>
        <taxon>Melastomatoideae</taxon>
        <taxon>Melastomateae</taxon>
        <taxon>Melastoma</taxon>
    </lineage>
</organism>
<accession>A0ACB9RP70</accession>
<dbReference type="EMBL" id="CM042882">
    <property type="protein sequence ID" value="KAI4380787.1"/>
    <property type="molecule type" value="Genomic_DNA"/>
</dbReference>
<keyword evidence="2" id="KW-1185">Reference proteome</keyword>
<evidence type="ECO:0000313" key="1">
    <source>
        <dbReference type="EMBL" id="KAI4380787.1"/>
    </source>
</evidence>
<name>A0ACB9RP70_9MYRT</name>
<protein>
    <submittedName>
        <fullName evidence="1">Uncharacterized protein</fullName>
    </submittedName>
</protein>
<gene>
    <name evidence="1" type="ORF">MLD38_006935</name>
</gene>
<evidence type="ECO:0000313" key="2">
    <source>
        <dbReference type="Proteomes" id="UP001057402"/>
    </source>
</evidence>
<sequence>MGYRKFYCSRCLRIVVIFLALSSSFLVSNAILESGGIKPEKGCDGLAEVITLPNQGRYLRGSSRDRKKLFEVREVIGTIKADYPGTEAKRQAIHAP</sequence>